<dbReference type="InterPro" id="IPR011646">
    <property type="entry name" value="KAP_P-loop"/>
</dbReference>
<proteinExistence type="predicted"/>
<comment type="caution">
    <text evidence="3">The sequence shown here is derived from an EMBL/GenBank/DDBJ whole genome shotgun (WGS) entry which is preliminary data.</text>
</comment>
<protein>
    <submittedName>
        <fullName evidence="3">Putative phage protein</fullName>
    </submittedName>
</protein>
<feature type="domain" description="KAP NTPase" evidence="2">
    <location>
        <begin position="38"/>
        <end position="352"/>
    </location>
</feature>
<name>A0A0W8G6F3_9ZZZZ</name>
<dbReference type="EMBL" id="LNQE01000190">
    <property type="protein sequence ID" value="KUG28701.1"/>
    <property type="molecule type" value="Genomic_DNA"/>
</dbReference>
<gene>
    <name evidence="3" type="ORF">ASZ90_001422</name>
</gene>
<evidence type="ECO:0000256" key="1">
    <source>
        <dbReference type="SAM" id="Coils"/>
    </source>
</evidence>
<evidence type="ECO:0000313" key="3">
    <source>
        <dbReference type="EMBL" id="KUG28701.1"/>
    </source>
</evidence>
<keyword evidence="1" id="KW-0175">Coiled coil</keyword>
<organism evidence="3">
    <name type="scientific">hydrocarbon metagenome</name>
    <dbReference type="NCBI Taxonomy" id="938273"/>
    <lineage>
        <taxon>unclassified sequences</taxon>
        <taxon>metagenomes</taxon>
        <taxon>ecological metagenomes</taxon>
    </lineage>
</organism>
<feature type="coiled-coil region" evidence="1">
    <location>
        <begin position="143"/>
        <end position="170"/>
    </location>
</feature>
<accession>A0A0W8G6F3</accession>
<reference evidence="3" key="1">
    <citation type="journal article" date="2015" name="Proc. Natl. Acad. Sci. U.S.A.">
        <title>Networks of energetic and metabolic interactions define dynamics in microbial communities.</title>
        <authorList>
            <person name="Embree M."/>
            <person name="Liu J.K."/>
            <person name="Al-Bassam M.M."/>
            <person name="Zengler K."/>
        </authorList>
    </citation>
    <scope>NUCLEOTIDE SEQUENCE</scope>
</reference>
<dbReference type="InterPro" id="IPR027417">
    <property type="entry name" value="P-loop_NTPase"/>
</dbReference>
<dbReference type="Pfam" id="PF07693">
    <property type="entry name" value="KAP_NTPase"/>
    <property type="match status" value="1"/>
</dbReference>
<dbReference type="AlphaFoldDB" id="A0A0W8G6F3"/>
<evidence type="ECO:0000259" key="2">
    <source>
        <dbReference type="Pfam" id="PF07693"/>
    </source>
</evidence>
<dbReference type="SUPFAM" id="SSF52540">
    <property type="entry name" value="P-loop containing nucleoside triphosphate hydrolases"/>
    <property type="match status" value="1"/>
</dbReference>
<sequence length="459" mass="52986">MHILPPAIEIGENEGFDPQKDIFGRKAFGEDLKRLFENVEDPLVAILDAPWGSGKTVFSKMWCGMMRNEGFPVIYFDAFANDYMDDAFLCLASEIIEVSNKDKAFTKSAKQKFVECSRKVGKALLKTGVKAGIKALTLNLIDKDDLEALKSAASDLTKEAEAELEKYIDRKFDEYGKEKHFFASFRDALEKLIEEREEAKPTPQTADDVLDAIPPNRPLIIVIDELDRCRPPFALELLEKIKHFFSVSGVHFLLVTHIEQLESVVEHAYGIKNNSSIYLHKFYNVLIEFPKTESVKSVSTEKIYIGYIFNYLFGMDNSSERCRSAYDAMINLSEANKYSLRLIERVVTDIALVFAVVPSKYIIVSEIVVCLCVIRRLDRRLYGKIKSGDECLQDIISFFRFEKEDNDHSYSMKNWWRVCLEKEGKEWMKDYMRWLHFLDREKIIPISVKYLERVSIPEG</sequence>